<organism evidence="3 4">
    <name type="scientific">Betta splendens</name>
    <name type="common">Siamese fighting fish</name>
    <dbReference type="NCBI Taxonomy" id="158456"/>
    <lineage>
        <taxon>Eukaryota</taxon>
        <taxon>Metazoa</taxon>
        <taxon>Chordata</taxon>
        <taxon>Craniata</taxon>
        <taxon>Vertebrata</taxon>
        <taxon>Euteleostomi</taxon>
        <taxon>Actinopterygii</taxon>
        <taxon>Neopterygii</taxon>
        <taxon>Teleostei</taxon>
        <taxon>Neoteleostei</taxon>
        <taxon>Acanthomorphata</taxon>
        <taxon>Anabantaria</taxon>
        <taxon>Anabantiformes</taxon>
        <taxon>Anabantoidei</taxon>
        <taxon>Osphronemidae</taxon>
        <taxon>Betta</taxon>
    </lineage>
</organism>
<feature type="compositionally biased region" description="Low complexity" evidence="2">
    <location>
        <begin position="66"/>
        <end position="78"/>
    </location>
</feature>
<dbReference type="Proteomes" id="UP000515150">
    <property type="component" value="Chromosome 4"/>
</dbReference>
<reference evidence="4" key="1">
    <citation type="submission" date="2025-08" db="UniProtKB">
        <authorList>
            <consortium name="RefSeq"/>
        </authorList>
    </citation>
    <scope>IDENTIFICATION</scope>
</reference>
<dbReference type="KEGG" id="bspl:114854489"/>
<dbReference type="AlphaFoldDB" id="A0A9W2XSB5"/>
<feature type="coiled-coil region" evidence="1">
    <location>
        <begin position="144"/>
        <end position="211"/>
    </location>
</feature>
<dbReference type="InterPro" id="IPR038800">
    <property type="entry name" value="CCDC17"/>
</dbReference>
<feature type="region of interest" description="Disordered" evidence="2">
    <location>
        <begin position="377"/>
        <end position="411"/>
    </location>
</feature>
<keyword evidence="1" id="KW-0175">Coiled coil</keyword>
<dbReference type="PANTHER" id="PTHR33820">
    <property type="entry name" value="COILED-COIL DOMAIN-CONTAINING PROTEIN 17"/>
    <property type="match status" value="1"/>
</dbReference>
<name>A0A9W2XSB5_BETSP</name>
<protein>
    <submittedName>
        <fullName evidence="4">Coiled-coil domain-containing protein 17</fullName>
    </submittedName>
</protein>
<evidence type="ECO:0000313" key="3">
    <source>
        <dbReference type="Proteomes" id="UP000515150"/>
    </source>
</evidence>
<evidence type="ECO:0000256" key="2">
    <source>
        <dbReference type="SAM" id="MobiDB-lite"/>
    </source>
</evidence>
<evidence type="ECO:0000313" key="4">
    <source>
        <dbReference type="RefSeq" id="XP_055364604.1"/>
    </source>
</evidence>
<keyword evidence="3" id="KW-1185">Reference proteome</keyword>
<feature type="compositionally biased region" description="Polar residues" evidence="2">
    <location>
        <begin position="213"/>
        <end position="228"/>
    </location>
</feature>
<dbReference type="CTD" id="149483"/>
<dbReference type="OrthoDB" id="289416at2759"/>
<dbReference type="PANTHER" id="PTHR33820:SF4">
    <property type="entry name" value="COILED-COIL DOMAIN-CONTAINING PROTEIN 17"/>
    <property type="match status" value="1"/>
</dbReference>
<proteinExistence type="predicted"/>
<accession>A0A9W2XSB5</accession>
<dbReference type="RefSeq" id="XP_055364604.1">
    <property type="nucleotide sequence ID" value="XM_055508629.1"/>
</dbReference>
<gene>
    <name evidence="4" type="primary">ccdc17</name>
</gene>
<dbReference type="GeneID" id="114854489"/>
<sequence>MEKKLMCGECKMAFRSAELLAKHKAKFCVGSEVHHLRVHTHSSPVVLRNNGGAIEPRQTRTADLVQTGGQQRTTTGGRSTEAEPESSRGRNTADGVALLTDQFQKLRVSIEETLIHTSKRASDAGVSGQQLGHSERLERMRDMATLHERQLAMIRVQHKQLEQQRDELSHQAGVRSEQSVTSHLEALLMELREQEERNEETLQHLREHLHALPSQQDAVCADQTQPQSMKRPHETNELMSSADGPLSAQIRALRRAYMQSGATDPDIVAQMIDLQAEAQSLERHQPAAAVAKKKKVKSSQRGASWELLVVEQENQRLEEEILRIQIAREQRRRFGGWRDRSGVSHCGSPAAAARTELMHRHKRQPVFSLQAETGGSRAARRLSGLHPSPPHPGPLHSEPHTRAHLSPLQTRTLSTVGRRMTDNLESLDPAPYDPVAGLVVFFDLVMGVDSTQKLLRLVAAFYSDGHQVGTLSPTHPVRCQPHHPGNYAVLSVKQPVSRIQPSPSLCLVVEVQAADELDAYDEEDLVACGWTQLELFDQHNQLRSGSWRLPVRSPPIRPSVSPLQLNSIPQVGNMELCVCLVNGQDHDAQSLPFA</sequence>
<feature type="region of interest" description="Disordered" evidence="2">
    <location>
        <begin position="213"/>
        <end position="243"/>
    </location>
</feature>
<evidence type="ECO:0000256" key="1">
    <source>
        <dbReference type="SAM" id="Coils"/>
    </source>
</evidence>
<feature type="region of interest" description="Disordered" evidence="2">
    <location>
        <begin position="47"/>
        <end position="92"/>
    </location>
</feature>